<evidence type="ECO:0000256" key="8">
    <source>
        <dbReference type="ARBA" id="ARBA00024725"/>
    </source>
</evidence>
<proteinExistence type="inferred from homology"/>
<dbReference type="Gene3D" id="1.20.1560.10">
    <property type="entry name" value="ABC transporter type 1, transmembrane domain"/>
    <property type="match status" value="1"/>
</dbReference>
<comment type="similarity">
    <text evidence="2">Belongs to the ABC transporter superfamily.</text>
</comment>
<comment type="subcellular location">
    <subcellularLocation>
        <location evidence="1">Cell membrane</location>
        <topology evidence="1">Multi-pass membrane protein</topology>
    </subcellularLocation>
</comment>
<feature type="transmembrane region" description="Helical" evidence="9">
    <location>
        <begin position="42"/>
        <end position="63"/>
    </location>
</feature>
<keyword evidence="3 9" id="KW-0812">Transmembrane</keyword>
<dbReference type="SUPFAM" id="SSF90123">
    <property type="entry name" value="ABC transporter transmembrane region"/>
    <property type="match status" value="1"/>
</dbReference>
<evidence type="ECO:0000256" key="3">
    <source>
        <dbReference type="ARBA" id="ARBA00022692"/>
    </source>
</evidence>
<evidence type="ECO:0000256" key="5">
    <source>
        <dbReference type="ARBA" id="ARBA00022840"/>
    </source>
</evidence>
<dbReference type="InterPro" id="IPR036640">
    <property type="entry name" value="ABC1_TM_sf"/>
</dbReference>
<evidence type="ECO:0000256" key="6">
    <source>
        <dbReference type="ARBA" id="ARBA00022989"/>
    </source>
</evidence>
<keyword evidence="6 9" id="KW-1133">Transmembrane helix</keyword>
<feature type="transmembrane region" description="Helical" evidence="9">
    <location>
        <begin position="271"/>
        <end position="291"/>
    </location>
</feature>
<keyword evidence="7 9" id="KW-0472">Membrane</keyword>
<organism evidence="12 13">
    <name type="scientific">Pannonibacter indicus</name>
    <dbReference type="NCBI Taxonomy" id="466044"/>
    <lineage>
        <taxon>Bacteria</taxon>
        <taxon>Pseudomonadati</taxon>
        <taxon>Pseudomonadota</taxon>
        <taxon>Alphaproteobacteria</taxon>
        <taxon>Hyphomicrobiales</taxon>
        <taxon>Stappiaceae</taxon>
        <taxon>Pannonibacter</taxon>
    </lineage>
</organism>
<dbReference type="PANTHER" id="PTHR43394">
    <property type="entry name" value="ATP-DEPENDENT PERMEASE MDL1, MITOCHONDRIAL"/>
    <property type="match status" value="1"/>
</dbReference>
<feature type="transmembrane region" description="Helical" evidence="9">
    <location>
        <begin position="83"/>
        <end position="103"/>
    </location>
</feature>
<dbReference type="InterPro" id="IPR011527">
    <property type="entry name" value="ABC1_TM_dom"/>
</dbReference>
<dbReference type="InterPro" id="IPR003593">
    <property type="entry name" value="AAA+_ATPase"/>
</dbReference>
<dbReference type="Proteomes" id="UP000183900">
    <property type="component" value="Unassembled WGS sequence"/>
</dbReference>
<evidence type="ECO:0000313" key="12">
    <source>
        <dbReference type="EMBL" id="CUA92250.1"/>
    </source>
</evidence>
<dbReference type="SMART" id="SM00382">
    <property type="entry name" value="AAA"/>
    <property type="match status" value="1"/>
</dbReference>
<dbReference type="InterPro" id="IPR039421">
    <property type="entry name" value="Type_1_exporter"/>
</dbReference>
<dbReference type="FunFam" id="3.40.50.300:FF:000218">
    <property type="entry name" value="Multidrug ABC transporter ATP-binding protein"/>
    <property type="match status" value="1"/>
</dbReference>
<keyword evidence="5" id="KW-0067">ATP-binding</keyword>
<feature type="domain" description="ABC transporter" evidence="10">
    <location>
        <begin position="364"/>
        <end position="603"/>
    </location>
</feature>
<evidence type="ECO:0000256" key="7">
    <source>
        <dbReference type="ARBA" id="ARBA00023136"/>
    </source>
</evidence>
<dbReference type="Pfam" id="PF00005">
    <property type="entry name" value="ABC_tran"/>
    <property type="match status" value="1"/>
</dbReference>
<dbReference type="Gene3D" id="3.40.50.300">
    <property type="entry name" value="P-loop containing nucleotide triphosphate hydrolases"/>
    <property type="match status" value="1"/>
</dbReference>
<evidence type="ECO:0000259" key="10">
    <source>
        <dbReference type="PROSITE" id="PS50893"/>
    </source>
</evidence>
<evidence type="ECO:0000259" key="11">
    <source>
        <dbReference type="PROSITE" id="PS50929"/>
    </source>
</evidence>
<dbReference type="GO" id="GO:0016887">
    <property type="term" value="F:ATP hydrolysis activity"/>
    <property type="evidence" value="ECO:0007669"/>
    <property type="project" value="InterPro"/>
</dbReference>
<dbReference type="PANTHER" id="PTHR43394:SF1">
    <property type="entry name" value="ATP-BINDING CASSETTE SUB-FAMILY B MEMBER 10, MITOCHONDRIAL"/>
    <property type="match status" value="1"/>
</dbReference>
<reference evidence="13" key="1">
    <citation type="submission" date="2015-08" db="EMBL/GenBank/DDBJ databases">
        <authorList>
            <person name="Varghese N."/>
        </authorList>
    </citation>
    <scope>NUCLEOTIDE SEQUENCE [LARGE SCALE GENOMIC DNA]</scope>
    <source>
        <strain evidence="13">DSM 23407</strain>
    </source>
</reference>
<dbReference type="GO" id="GO:0005886">
    <property type="term" value="C:plasma membrane"/>
    <property type="evidence" value="ECO:0007669"/>
    <property type="project" value="UniProtKB-SubCell"/>
</dbReference>
<dbReference type="PROSITE" id="PS50929">
    <property type="entry name" value="ABC_TM1F"/>
    <property type="match status" value="1"/>
</dbReference>
<evidence type="ECO:0000313" key="13">
    <source>
        <dbReference type="Proteomes" id="UP000183900"/>
    </source>
</evidence>
<dbReference type="PROSITE" id="PS00211">
    <property type="entry name" value="ABC_TRANSPORTER_1"/>
    <property type="match status" value="1"/>
</dbReference>
<accession>A0A0K6HMV6</accession>
<evidence type="ECO:0000256" key="9">
    <source>
        <dbReference type="SAM" id="Phobius"/>
    </source>
</evidence>
<dbReference type="InterPro" id="IPR027417">
    <property type="entry name" value="P-loop_NTPase"/>
</dbReference>
<dbReference type="EMBL" id="CYHE01000001">
    <property type="protein sequence ID" value="CUA92250.1"/>
    <property type="molecule type" value="Genomic_DNA"/>
</dbReference>
<feature type="transmembrane region" description="Helical" evidence="9">
    <location>
        <begin position="187"/>
        <end position="206"/>
    </location>
</feature>
<dbReference type="InterPro" id="IPR017871">
    <property type="entry name" value="ABC_transporter-like_CS"/>
</dbReference>
<dbReference type="InterPro" id="IPR003439">
    <property type="entry name" value="ABC_transporter-like_ATP-bd"/>
</dbReference>
<dbReference type="OrthoDB" id="9808328at2"/>
<gene>
    <name evidence="12" type="ORF">Ga0061067_101372</name>
</gene>
<feature type="transmembrane region" description="Helical" evidence="9">
    <location>
        <begin position="158"/>
        <end position="181"/>
    </location>
</feature>
<dbReference type="RefSeq" id="WP_055454102.1">
    <property type="nucleotide sequence ID" value="NZ_CYHE01000001.1"/>
</dbReference>
<keyword evidence="4" id="KW-0547">Nucleotide-binding</keyword>
<sequence length="620" mass="67616">MNRILRCLEGWIDPFVSAPAGKLPVTAGAYLWFLVRQSPWPFVAMLLLGGATALVEAGLYSFIGIIVDLLQTTPKDDLFTQNWQLFAGMAAVVLVLRTVLAFFTAGVEEQTVVPGFYARVRWQAHQRIMDQSIAFFHDEFAGRISSKVWQAGQAAGEFMVTLLQVVWYIAVYALATLLLLGELNWRLGAAILVWLAVFSVIARYYVPRIRNHSRAAAHAASGATGRLVDTYSNIQTVKLFSSRESEQASVRAIFESYLAVLKRFTRNLTEVRSLMSLLSSVMMVSIGWFSLVLWQDGILTAGDVAVALGLALRLNLLLGRMLGQLNSLFRSFGTLQDSVDMLTRPIAVTDQPGAPALMVSAGAIVFEKVSFHYGKRGGVIDDLSFAVKGGEKIGIVGPSGAGKSTLASLLLRFHDVESGRILVDGQDVRQVTQASLRAQIGMVAQDTSLLHRSIRENIAYGRPDATMAMLEDAARQAHALEFILNLKDSKVRSGFEAQVGERGVKLSGGQRQRIAIARVLLKNAPILVLDEATSALDSEIEAAIQDNLIPLMQGKTVLAIAHRLSTIAAMDRLIVMDGGKIVEEGTHEALLARGGLYADLWERQSGGFLPAGEMMSVEER</sequence>
<evidence type="ECO:0000256" key="1">
    <source>
        <dbReference type="ARBA" id="ARBA00004651"/>
    </source>
</evidence>
<dbReference type="AlphaFoldDB" id="A0A0K6HMV6"/>
<comment type="function">
    <text evidence="8">Part of an ABC transporter complex. Transmembrane domains (TMD) form a pore in the inner membrane and the ATP-binding domain (NBD) is responsible for energy generation.</text>
</comment>
<keyword evidence="13" id="KW-1185">Reference proteome</keyword>
<dbReference type="Pfam" id="PF00664">
    <property type="entry name" value="ABC_membrane"/>
    <property type="match status" value="1"/>
</dbReference>
<feature type="domain" description="ABC transmembrane type-1" evidence="11">
    <location>
        <begin position="43"/>
        <end position="330"/>
    </location>
</feature>
<evidence type="ECO:0000256" key="2">
    <source>
        <dbReference type="ARBA" id="ARBA00005417"/>
    </source>
</evidence>
<dbReference type="SUPFAM" id="SSF52540">
    <property type="entry name" value="P-loop containing nucleoside triphosphate hydrolases"/>
    <property type="match status" value="1"/>
</dbReference>
<dbReference type="GO" id="GO:0015421">
    <property type="term" value="F:ABC-type oligopeptide transporter activity"/>
    <property type="evidence" value="ECO:0007669"/>
    <property type="project" value="TreeGrafter"/>
</dbReference>
<name>A0A0K6HMV6_9HYPH</name>
<protein>
    <submittedName>
        <fullName evidence="12">ABC-type multidrug transport system, ATPase and permease component</fullName>
    </submittedName>
</protein>
<evidence type="ECO:0000256" key="4">
    <source>
        <dbReference type="ARBA" id="ARBA00022741"/>
    </source>
</evidence>
<dbReference type="PROSITE" id="PS50893">
    <property type="entry name" value="ABC_TRANSPORTER_2"/>
    <property type="match status" value="1"/>
</dbReference>
<dbReference type="GO" id="GO:0005524">
    <property type="term" value="F:ATP binding"/>
    <property type="evidence" value="ECO:0007669"/>
    <property type="project" value="UniProtKB-KW"/>
</dbReference>